<accession>A0A1T5CNI4</accession>
<dbReference type="AlphaFoldDB" id="A0A1T5CNI4"/>
<evidence type="ECO:0000313" key="2">
    <source>
        <dbReference type="Proteomes" id="UP000191112"/>
    </source>
</evidence>
<keyword evidence="2" id="KW-1185">Reference proteome</keyword>
<organism evidence="1 2">
    <name type="scientific">Soonwooa buanensis</name>
    <dbReference type="NCBI Taxonomy" id="619805"/>
    <lineage>
        <taxon>Bacteria</taxon>
        <taxon>Pseudomonadati</taxon>
        <taxon>Bacteroidota</taxon>
        <taxon>Flavobacteriia</taxon>
        <taxon>Flavobacteriales</taxon>
        <taxon>Weeksellaceae</taxon>
        <taxon>Chryseobacterium group</taxon>
        <taxon>Soonwooa</taxon>
    </lineage>
</organism>
<dbReference type="STRING" id="619805.SAMN05660477_00197"/>
<reference evidence="1 2" key="1">
    <citation type="submission" date="2017-02" db="EMBL/GenBank/DDBJ databases">
        <authorList>
            <person name="Peterson S.W."/>
        </authorList>
    </citation>
    <scope>NUCLEOTIDE SEQUENCE [LARGE SCALE GENOMIC DNA]</scope>
    <source>
        <strain evidence="1 2">DSM 22323</strain>
    </source>
</reference>
<proteinExistence type="predicted"/>
<gene>
    <name evidence="1" type="ORF">SAMN05660477_00197</name>
</gene>
<sequence length="120" mass="13897">MTMKFRVIKPKDPPAIAKITVQRTGKIGFSKGAMDLLDLETNKFAKFAFDDSDDFYILMFEESDEETFNVAKAGEYNYINAKSLLEDLDIDYTSEDTTIFDIRKTDDKNVYKLNKRVIKK</sequence>
<dbReference type="Proteomes" id="UP000191112">
    <property type="component" value="Unassembled WGS sequence"/>
</dbReference>
<protein>
    <submittedName>
        <fullName evidence="1">Uncharacterized protein</fullName>
    </submittedName>
</protein>
<name>A0A1T5CNI4_9FLAO</name>
<evidence type="ECO:0000313" key="1">
    <source>
        <dbReference type="EMBL" id="SKB60873.1"/>
    </source>
</evidence>
<dbReference type="EMBL" id="FUYZ01000001">
    <property type="protein sequence ID" value="SKB60873.1"/>
    <property type="molecule type" value="Genomic_DNA"/>
</dbReference>